<evidence type="ECO:0000313" key="4">
    <source>
        <dbReference type="Proteomes" id="UP000034739"/>
    </source>
</evidence>
<feature type="transmembrane region" description="Helical" evidence="2">
    <location>
        <begin position="339"/>
        <end position="359"/>
    </location>
</feature>
<feature type="transmembrane region" description="Helical" evidence="2">
    <location>
        <begin position="7"/>
        <end position="24"/>
    </location>
</feature>
<proteinExistence type="predicted"/>
<reference evidence="3 4" key="1">
    <citation type="journal article" date="2015" name="Nature">
        <title>rRNA introns, odd ribosomes, and small enigmatic genomes across a large radiation of phyla.</title>
        <authorList>
            <person name="Brown C.T."/>
            <person name="Hug L.A."/>
            <person name="Thomas B.C."/>
            <person name="Sharon I."/>
            <person name="Castelle C.J."/>
            <person name="Singh A."/>
            <person name="Wilkins M.J."/>
            <person name="Williams K.H."/>
            <person name="Banfield J.F."/>
        </authorList>
    </citation>
    <scope>NUCLEOTIDE SEQUENCE [LARGE SCALE GENOMIC DNA]</scope>
</reference>
<feature type="repeat" description="TPR" evidence="1">
    <location>
        <begin position="617"/>
        <end position="650"/>
    </location>
</feature>
<comment type="caution">
    <text evidence="3">The sequence shown here is derived from an EMBL/GenBank/DDBJ whole genome shotgun (WGS) entry which is preliminary data.</text>
</comment>
<feature type="transmembrane region" description="Helical" evidence="2">
    <location>
        <begin position="128"/>
        <end position="147"/>
    </location>
</feature>
<accession>A0A0G1X222</accession>
<evidence type="ECO:0000313" key="3">
    <source>
        <dbReference type="EMBL" id="KKU88500.1"/>
    </source>
</evidence>
<dbReference type="PROSITE" id="PS50005">
    <property type="entry name" value="TPR"/>
    <property type="match status" value="1"/>
</dbReference>
<feature type="transmembrane region" description="Helical" evidence="2">
    <location>
        <begin position="314"/>
        <end position="333"/>
    </location>
</feature>
<dbReference type="InterPro" id="IPR019734">
    <property type="entry name" value="TPR_rpt"/>
</dbReference>
<dbReference type="AlphaFoldDB" id="A0A0G1X222"/>
<dbReference type="EMBL" id="LCOY01000006">
    <property type="protein sequence ID" value="KKU88500.1"/>
    <property type="molecule type" value="Genomic_DNA"/>
</dbReference>
<dbReference type="Gene3D" id="1.25.40.10">
    <property type="entry name" value="Tetratricopeptide repeat domain"/>
    <property type="match status" value="1"/>
</dbReference>
<keyword evidence="2" id="KW-1133">Transmembrane helix</keyword>
<name>A0A0G1X222_9BACT</name>
<evidence type="ECO:0000256" key="1">
    <source>
        <dbReference type="PROSITE-ProRule" id="PRU00339"/>
    </source>
</evidence>
<feature type="transmembrane region" description="Helical" evidence="2">
    <location>
        <begin position="371"/>
        <end position="390"/>
    </location>
</feature>
<keyword evidence="2" id="KW-0812">Transmembrane</keyword>
<dbReference type="Pfam" id="PF11028">
    <property type="entry name" value="TMEM260-like"/>
    <property type="match status" value="1"/>
</dbReference>
<dbReference type="Proteomes" id="UP000034739">
    <property type="component" value="Unassembled WGS sequence"/>
</dbReference>
<dbReference type="SUPFAM" id="SSF48452">
    <property type="entry name" value="TPR-like"/>
    <property type="match status" value="1"/>
</dbReference>
<feature type="transmembrane region" description="Helical" evidence="2">
    <location>
        <begin position="206"/>
        <end position="226"/>
    </location>
</feature>
<dbReference type="PANTHER" id="PTHR16214:SF3">
    <property type="entry name" value="TRANSMEMBRANE PROTEIN 260"/>
    <property type="match status" value="1"/>
</dbReference>
<evidence type="ECO:0000256" key="2">
    <source>
        <dbReference type="SAM" id="Phobius"/>
    </source>
</evidence>
<dbReference type="InterPro" id="IPR052724">
    <property type="entry name" value="GT117_domain-containing"/>
</dbReference>
<dbReference type="PANTHER" id="PTHR16214">
    <property type="entry name" value="TRANSMEMBRANE PROTEIN 260"/>
    <property type="match status" value="1"/>
</dbReference>
<organism evidence="3 4">
    <name type="scientific">Candidatus Gottesmanbacteria bacterium GW2011_GWA2_47_9</name>
    <dbReference type="NCBI Taxonomy" id="1618445"/>
    <lineage>
        <taxon>Bacteria</taxon>
        <taxon>Candidatus Gottesmaniibacteriota</taxon>
    </lineage>
</organism>
<feature type="transmembrane region" description="Helical" evidence="2">
    <location>
        <begin position="167"/>
        <end position="194"/>
    </location>
</feature>
<feature type="transmembrane region" description="Helical" evidence="2">
    <location>
        <begin position="103"/>
        <end position="121"/>
    </location>
</feature>
<keyword evidence="2" id="KW-0472">Membrane</keyword>
<dbReference type="InterPro" id="IPR011990">
    <property type="entry name" value="TPR-like_helical_dom_sf"/>
</dbReference>
<dbReference type="SMART" id="SM00028">
    <property type="entry name" value="TPR"/>
    <property type="match status" value="2"/>
</dbReference>
<feature type="transmembrane region" description="Helical" evidence="2">
    <location>
        <begin position="286"/>
        <end position="307"/>
    </location>
</feature>
<protein>
    <submittedName>
        <fullName evidence="3">Uncharacterized protein</fullName>
    </submittedName>
</protein>
<keyword evidence="1" id="KW-0802">TPR repeat</keyword>
<gene>
    <name evidence="3" type="ORF">UY16_C0006G0015</name>
</gene>
<feature type="transmembrane region" description="Helical" evidence="2">
    <location>
        <begin position="76"/>
        <end position="97"/>
    </location>
</feature>
<sequence>MQGKGKAIAGVGIALFIFIIYRVTSSPTIGWVDSGVIATAANILGVPNPPGFPLYMLIGHLFTKLPIGSIVTRLQILSHVSSLVTLALVFALVRHMVKLSKQATWIALFASLVLAFSYNFWSQAINVETYAATNAVLFAILCAGLWLGPKLVRQAGKMKMRDIGIVLGLSLAGGVSLGLNPVISALGAPGIWWLVRYRKIVAANRWVFVAGFALALVGAVAIYSYLPIRAAAKPFLNWGDPVNWERIQTHLVGAGLNIYEPETSSINGFTGQPKIWWESFWHYWELALWQFTPFLFPLVIVGAIALFRKHKDIFWPLILVVLVNLTYVVLYYGGNQESWMITSWVVMAVFLGAGLDKIFNFQFSIFKHRRFKDGLVIGVGLVPMIFWFPVLNHSKYVFADEYAVNMYKDVADGAVVIGGGDMFHSLTNYTHEVTGVRDDIISVTGNMFYIFPWYRDHLRKHTDLVVSDKVEDIINMKNVNEFTWAIDQLIADNPEKQFYITPLLLRDTVVAGTMEGNYHTEKYKLLPHGLLYKIVSIDSAEVPNEKLWQFTFKYPELMDNKPPFYLERNYKNAYKLLRNDYAYGHSILAEYYLQAGDKAKAEIYFQKAAALGASGNPQFFNRLAIFYAQQGQGDQAKLFFEKALAAAPENPDLKSNYETFMADVASKTPKSQKQELFEGKKLIFFYPPTWIVTEGEFGDVTAVADDSVFTIEFRLKERSGGTPDEFLKTQTQTYGELVNEGPAKFPNVDQAYARLWQTQGVKRFEFFLFQGDAVFQVLVGPMDSAKMADFDQIMSTLDAK</sequence>
<dbReference type="InterPro" id="IPR021280">
    <property type="entry name" value="TMEM260-like"/>
</dbReference>